<sequence length="107" mass="11469">MDRRSFMPISTGKGMARANETTKRVRIILRRISNEKGNGRKGESLGTGQAGAIGANRPWVLHFISAGFGTSKRGWSAGGSDVGLDLHGFDWYDTSCNGALAGRIDIT</sequence>
<evidence type="ECO:0000313" key="2">
    <source>
        <dbReference type="Proteomes" id="UP001150942"/>
    </source>
</evidence>
<name>A0A9W9LY20_9EURO</name>
<keyword evidence="2" id="KW-1185">Reference proteome</keyword>
<protein>
    <submittedName>
        <fullName evidence="1">Uncharacterized protein</fullName>
    </submittedName>
</protein>
<reference evidence="1" key="2">
    <citation type="journal article" date="2023" name="IMA Fungus">
        <title>Comparative genomic study of the Penicillium genus elucidates a diverse pangenome and 15 lateral gene transfer events.</title>
        <authorList>
            <person name="Petersen C."/>
            <person name="Sorensen T."/>
            <person name="Nielsen M.R."/>
            <person name="Sondergaard T.E."/>
            <person name="Sorensen J.L."/>
            <person name="Fitzpatrick D.A."/>
            <person name="Frisvad J.C."/>
            <person name="Nielsen K.L."/>
        </authorList>
    </citation>
    <scope>NUCLEOTIDE SEQUENCE</scope>
    <source>
        <strain evidence="1">IBT 20477</strain>
    </source>
</reference>
<proteinExistence type="predicted"/>
<accession>A0A9W9LY20</accession>
<comment type="caution">
    <text evidence="1">The sequence shown here is derived from an EMBL/GenBank/DDBJ whole genome shotgun (WGS) entry which is preliminary data.</text>
</comment>
<dbReference type="EMBL" id="JAPQKQ010000009">
    <property type="protein sequence ID" value="KAJ5182291.1"/>
    <property type="molecule type" value="Genomic_DNA"/>
</dbReference>
<dbReference type="Proteomes" id="UP001150942">
    <property type="component" value="Unassembled WGS sequence"/>
</dbReference>
<evidence type="ECO:0000313" key="1">
    <source>
        <dbReference type="EMBL" id="KAJ5182291.1"/>
    </source>
</evidence>
<organism evidence="1 2">
    <name type="scientific">Penicillium cf. viridicatum</name>
    <dbReference type="NCBI Taxonomy" id="2972119"/>
    <lineage>
        <taxon>Eukaryota</taxon>
        <taxon>Fungi</taxon>
        <taxon>Dikarya</taxon>
        <taxon>Ascomycota</taxon>
        <taxon>Pezizomycotina</taxon>
        <taxon>Eurotiomycetes</taxon>
        <taxon>Eurotiomycetidae</taxon>
        <taxon>Eurotiales</taxon>
        <taxon>Aspergillaceae</taxon>
        <taxon>Penicillium</taxon>
    </lineage>
</organism>
<dbReference type="AlphaFoldDB" id="A0A9W9LY20"/>
<reference evidence="1" key="1">
    <citation type="submission" date="2022-11" db="EMBL/GenBank/DDBJ databases">
        <authorList>
            <person name="Petersen C."/>
        </authorList>
    </citation>
    <scope>NUCLEOTIDE SEQUENCE</scope>
    <source>
        <strain evidence="1">IBT 20477</strain>
    </source>
</reference>
<gene>
    <name evidence="1" type="ORF">N7449_012438</name>
</gene>